<dbReference type="EMBL" id="JACVVK020000039">
    <property type="protein sequence ID" value="KAK7500024.1"/>
    <property type="molecule type" value="Genomic_DNA"/>
</dbReference>
<feature type="non-terminal residue" evidence="2">
    <location>
        <position position="87"/>
    </location>
</feature>
<name>A0ABD0LKH1_9CAEN</name>
<evidence type="ECO:0000256" key="1">
    <source>
        <dbReference type="SAM" id="MobiDB-lite"/>
    </source>
</evidence>
<proteinExistence type="predicted"/>
<keyword evidence="3" id="KW-1185">Reference proteome</keyword>
<reference evidence="2 3" key="1">
    <citation type="journal article" date="2023" name="Sci. Data">
        <title>Genome assembly of the Korean intertidal mud-creeper Batillaria attramentaria.</title>
        <authorList>
            <person name="Patra A.K."/>
            <person name="Ho P.T."/>
            <person name="Jun S."/>
            <person name="Lee S.J."/>
            <person name="Kim Y."/>
            <person name="Won Y.J."/>
        </authorList>
    </citation>
    <scope>NUCLEOTIDE SEQUENCE [LARGE SCALE GENOMIC DNA]</scope>
    <source>
        <strain evidence="2">Wonlab-2016</strain>
    </source>
</reference>
<dbReference type="AlphaFoldDB" id="A0ABD0LKH1"/>
<dbReference type="Proteomes" id="UP001519460">
    <property type="component" value="Unassembled WGS sequence"/>
</dbReference>
<comment type="caution">
    <text evidence="2">The sequence shown here is derived from an EMBL/GenBank/DDBJ whole genome shotgun (WGS) entry which is preliminary data.</text>
</comment>
<sequence length="87" mass="9418">MPAECLPSTVEGILNALLGENAATSFKIDGKEDGTTVVVLRLTGSQPAMTDPLPQHSRSPSDGNHLLKFAETESGQKRDELSRNRRQ</sequence>
<protein>
    <submittedName>
        <fullName evidence="2">Uncharacterized protein</fullName>
    </submittedName>
</protein>
<accession>A0ABD0LKH1</accession>
<feature type="compositionally biased region" description="Basic and acidic residues" evidence="1">
    <location>
        <begin position="68"/>
        <end position="87"/>
    </location>
</feature>
<evidence type="ECO:0000313" key="2">
    <source>
        <dbReference type="EMBL" id="KAK7500024.1"/>
    </source>
</evidence>
<feature type="region of interest" description="Disordered" evidence="1">
    <location>
        <begin position="45"/>
        <end position="87"/>
    </location>
</feature>
<gene>
    <name evidence="2" type="ORF">BaRGS_00008571</name>
</gene>
<organism evidence="2 3">
    <name type="scientific">Batillaria attramentaria</name>
    <dbReference type="NCBI Taxonomy" id="370345"/>
    <lineage>
        <taxon>Eukaryota</taxon>
        <taxon>Metazoa</taxon>
        <taxon>Spiralia</taxon>
        <taxon>Lophotrochozoa</taxon>
        <taxon>Mollusca</taxon>
        <taxon>Gastropoda</taxon>
        <taxon>Caenogastropoda</taxon>
        <taxon>Sorbeoconcha</taxon>
        <taxon>Cerithioidea</taxon>
        <taxon>Batillariidae</taxon>
        <taxon>Batillaria</taxon>
    </lineage>
</organism>
<evidence type="ECO:0000313" key="3">
    <source>
        <dbReference type="Proteomes" id="UP001519460"/>
    </source>
</evidence>